<dbReference type="Pfam" id="PF00628">
    <property type="entry name" value="PHD"/>
    <property type="match status" value="2"/>
</dbReference>
<evidence type="ECO:0000313" key="20">
    <source>
        <dbReference type="Proteomes" id="UP000695022"/>
    </source>
</evidence>
<proteinExistence type="predicted"/>
<feature type="compositionally biased region" description="Basic residues" evidence="14">
    <location>
        <begin position="294"/>
        <end position="313"/>
    </location>
</feature>
<organism evidence="20 21">
    <name type="scientific">Priapulus caudatus</name>
    <name type="common">Priapulid worm</name>
    <dbReference type="NCBI Taxonomy" id="37621"/>
    <lineage>
        <taxon>Eukaryota</taxon>
        <taxon>Metazoa</taxon>
        <taxon>Ecdysozoa</taxon>
        <taxon>Scalidophora</taxon>
        <taxon>Priapulida</taxon>
        <taxon>Priapulimorpha</taxon>
        <taxon>Priapulimorphida</taxon>
        <taxon>Priapulidae</taxon>
        <taxon>Priapulus</taxon>
    </lineage>
</organism>
<dbReference type="InterPro" id="IPR013083">
    <property type="entry name" value="Znf_RING/FYVE/PHD"/>
</dbReference>
<feature type="compositionally biased region" description="Basic and acidic residues" evidence="14">
    <location>
        <begin position="1354"/>
        <end position="1363"/>
    </location>
</feature>
<dbReference type="PROSITE" id="PS50089">
    <property type="entry name" value="ZF_RING_2"/>
    <property type="match status" value="1"/>
</dbReference>
<accession>A0ABM1F978</accession>
<dbReference type="PROSITE" id="PS50827">
    <property type="entry name" value="DDT"/>
    <property type="match status" value="1"/>
</dbReference>
<feature type="domain" description="RING-type" evidence="17">
    <location>
        <begin position="1205"/>
        <end position="1249"/>
    </location>
</feature>
<evidence type="ECO:0000256" key="12">
    <source>
        <dbReference type="PROSITE-ProRule" id="PRU00475"/>
    </source>
</evidence>
<feature type="compositionally biased region" description="Basic and acidic residues" evidence="14">
    <location>
        <begin position="811"/>
        <end position="842"/>
    </location>
</feature>
<evidence type="ECO:0000256" key="10">
    <source>
        <dbReference type="PROSITE-ProRule" id="PRU00035"/>
    </source>
</evidence>
<dbReference type="Pfam" id="PF15612">
    <property type="entry name" value="WHIM1"/>
    <property type="match status" value="1"/>
</dbReference>
<evidence type="ECO:0000256" key="6">
    <source>
        <dbReference type="ARBA" id="ARBA00023054"/>
    </source>
</evidence>
<feature type="region of interest" description="Disordered" evidence="14">
    <location>
        <begin position="859"/>
        <end position="880"/>
    </location>
</feature>
<dbReference type="Pfam" id="PF00439">
    <property type="entry name" value="Bromodomain"/>
    <property type="match status" value="1"/>
</dbReference>
<dbReference type="InterPro" id="IPR013136">
    <property type="entry name" value="WSTF_Acf1_Cbp146"/>
</dbReference>
<dbReference type="SUPFAM" id="SSF57903">
    <property type="entry name" value="FYVE/PHD zinc finger"/>
    <property type="match status" value="2"/>
</dbReference>
<feature type="region of interest" description="Disordered" evidence="14">
    <location>
        <begin position="283"/>
        <end position="321"/>
    </location>
</feature>
<dbReference type="Gene3D" id="1.20.920.10">
    <property type="entry name" value="Bromodomain-like"/>
    <property type="match status" value="1"/>
</dbReference>
<dbReference type="InterPro" id="IPR036427">
    <property type="entry name" value="Bromodomain-like_sf"/>
</dbReference>
<feature type="compositionally biased region" description="Polar residues" evidence="14">
    <location>
        <begin position="146"/>
        <end position="163"/>
    </location>
</feature>
<dbReference type="InterPro" id="IPR001965">
    <property type="entry name" value="Znf_PHD"/>
</dbReference>
<feature type="compositionally biased region" description="Basic and acidic residues" evidence="14">
    <location>
        <begin position="1406"/>
        <end position="1425"/>
    </location>
</feature>
<dbReference type="InterPro" id="IPR019786">
    <property type="entry name" value="Zinc_finger_PHD-type_CS"/>
</dbReference>
<dbReference type="InterPro" id="IPR018501">
    <property type="entry name" value="DDT_dom"/>
</dbReference>
<dbReference type="InterPro" id="IPR028941">
    <property type="entry name" value="WHIM2_dom"/>
</dbReference>
<feature type="region of interest" description="Disordered" evidence="14">
    <location>
        <begin position="143"/>
        <end position="182"/>
    </location>
</feature>
<evidence type="ECO:0000256" key="4">
    <source>
        <dbReference type="ARBA" id="ARBA00022833"/>
    </source>
</evidence>
<keyword evidence="20" id="KW-1185">Reference proteome</keyword>
<keyword evidence="7 10" id="KW-0103">Bromodomain</keyword>
<evidence type="ECO:0000259" key="19">
    <source>
        <dbReference type="PROSITE" id="PS51136"/>
    </source>
</evidence>
<feature type="region of interest" description="Disordered" evidence="14">
    <location>
        <begin position="791"/>
        <end position="842"/>
    </location>
</feature>
<evidence type="ECO:0000256" key="7">
    <source>
        <dbReference type="ARBA" id="ARBA00023117"/>
    </source>
</evidence>
<evidence type="ECO:0000256" key="14">
    <source>
        <dbReference type="SAM" id="MobiDB-lite"/>
    </source>
</evidence>
<keyword evidence="8" id="KW-0804">Transcription</keyword>
<keyword evidence="9 12" id="KW-0539">Nucleus</keyword>
<dbReference type="PANTHER" id="PTHR46802:SF1">
    <property type="entry name" value="TYROSINE-PROTEIN KINASE BAZ1B"/>
    <property type="match status" value="1"/>
</dbReference>
<feature type="compositionally biased region" description="Basic and acidic residues" evidence="14">
    <location>
        <begin position="403"/>
        <end position="413"/>
    </location>
</feature>
<feature type="compositionally biased region" description="Basic and acidic residues" evidence="14">
    <location>
        <begin position="1588"/>
        <end position="1605"/>
    </location>
</feature>
<evidence type="ECO:0000259" key="16">
    <source>
        <dbReference type="PROSITE" id="PS50016"/>
    </source>
</evidence>
<name>A0ABM1F978_PRICU</name>
<dbReference type="SUPFAM" id="SSF47370">
    <property type="entry name" value="Bromodomain"/>
    <property type="match status" value="1"/>
</dbReference>
<feature type="domain" description="DDT" evidence="18">
    <location>
        <begin position="602"/>
        <end position="666"/>
    </location>
</feature>
<dbReference type="PROSITE" id="PS50016">
    <property type="entry name" value="ZF_PHD_2"/>
    <property type="match status" value="2"/>
</dbReference>
<keyword evidence="3 11" id="KW-0863">Zinc-finger</keyword>
<dbReference type="InterPro" id="IPR019787">
    <property type="entry name" value="Znf_PHD-finger"/>
</dbReference>
<evidence type="ECO:0000259" key="18">
    <source>
        <dbReference type="PROSITE" id="PS50827"/>
    </source>
</evidence>
<evidence type="ECO:0000256" key="5">
    <source>
        <dbReference type="ARBA" id="ARBA00023015"/>
    </source>
</evidence>
<dbReference type="GeneID" id="106820915"/>
<protein>
    <submittedName>
        <fullName evidence="21">Tyrosine-protein kinase BAZ1B-like isoform X1</fullName>
    </submittedName>
</protein>
<dbReference type="PROSITE" id="PS50014">
    <property type="entry name" value="BROMODOMAIN_2"/>
    <property type="match status" value="1"/>
</dbReference>
<evidence type="ECO:0000256" key="11">
    <source>
        <dbReference type="PROSITE-ProRule" id="PRU00175"/>
    </source>
</evidence>
<reference evidence="21" key="1">
    <citation type="submission" date="2025-08" db="UniProtKB">
        <authorList>
            <consortium name="RefSeq"/>
        </authorList>
    </citation>
    <scope>IDENTIFICATION</scope>
</reference>
<dbReference type="RefSeq" id="XP_014680999.1">
    <property type="nucleotide sequence ID" value="XM_014825513.1"/>
</dbReference>
<dbReference type="InterPro" id="IPR047174">
    <property type="entry name" value="BAZ1B"/>
</dbReference>
<feature type="region of interest" description="Disordered" evidence="14">
    <location>
        <begin position="553"/>
        <end position="575"/>
    </location>
</feature>
<dbReference type="PROSITE" id="PS51136">
    <property type="entry name" value="WAC"/>
    <property type="match status" value="1"/>
</dbReference>
<evidence type="ECO:0000313" key="21">
    <source>
        <dbReference type="RefSeq" id="XP_014680999.1"/>
    </source>
</evidence>
<evidence type="ECO:0000256" key="3">
    <source>
        <dbReference type="ARBA" id="ARBA00022771"/>
    </source>
</evidence>
<evidence type="ECO:0000256" key="9">
    <source>
        <dbReference type="ARBA" id="ARBA00023242"/>
    </source>
</evidence>
<feature type="region of interest" description="Disordered" evidence="14">
    <location>
        <begin position="1268"/>
        <end position="1291"/>
    </location>
</feature>
<feature type="compositionally biased region" description="Polar residues" evidence="14">
    <location>
        <begin position="791"/>
        <end position="810"/>
    </location>
</feature>
<feature type="compositionally biased region" description="Basic and acidic residues" evidence="14">
    <location>
        <begin position="1503"/>
        <end position="1522"/>
    </location>
</feature>
<keyword evidence="2" id="KW-0479">Metal-binding</keyword>
<feature type="domain" description="Bromo" evidence="15">
    <location>
        <begin position="1620"/>
        <end position="1682"/>
    </location>
</feature>
<comment type="subcellular location">
    <subcellularLocation>
        <location evidence="1 12">Nucleus</location>
    </subcellularLocation>
</comment>
<feature type="compositionally biased region" description="Basic and acidic residues" evidence="14">
    <location>
        <begin position="164"/>
        <end position="173"/>
    </location>
</feature>
<feature type="compositionally biased region" description="Low complexity" evidence="14">
    <location>
        <begin position="1558"/>
        <end position="1570"/>
    </location>
</feature>
<keyword evidence="4" id="KW-0862">Zinc</keyword>
<dbReference type="SMART" id="SM00249">
    <property type="entry name" value="PHD"/>
    <property type="match status" value="2"/>
</dbReference>
<feature type="compositionally biased region" description="Polar residues" evidence="14">
    <location>
        <begin position="1474"/>
        <end position="1483"/>
    </location>
</feature>
<feature type="compositionally biased region" description="Basic residues" evidence="14">
    <location>
        <begin position="1341"/>
        <end position="1352"/>
    </location>
</feature>
<dbReference type="SMART" id="SM00184">
    <property type="entry name" value="RING"/>
    <property type="match status" value="1"/>
</dbReference>
<dbReference type="Pfam" id="PF15613">
    <property type="entry name" value="WSD"/>
    <property type="match status" value="1"/>
</dbReference>
<feature type="compositionally biased region" description="Acidic residues" evidence="14">
    <location>
        <begin position="1274"/>
        <end position="1283"/>
    </location>
</feature>
<feature type="domain" description="WAC" evidence="19">
    <location>
        <begin position="22"/>
        <end position="128"/>
    </location>
</feature>
<dbReference type="InterPro" id="IPR001487">
    <property type="entry name" value="Bromodomain"/>
</dbReference>
<feature type="compositionally biased region" description="Basic and acidic residues" evidence="14">
    <location>
        <begin position="434"/>
        <end position="443"/>
    </location>
</feature>
<feature type="coiled-coil region" evidence="13">
    <location>
        <begin position="880"/>
        <end position="917"/>
    </location>
</feature>
<dbReference type="InterPro" id="IPR001841">
    <property type="entry name" value="Znf_RING"/>
</dbReference>
<evidence type="ECO:0000259" key="15">
    <source>
        <dbReference type="PROSITE" id="PS50014"/>
    </source>
</evidence>
<dbReference type="SMART" id="SM00571">
    <property type="entry name" value="DDT"/>
    <property type="match status" value="1"/>
</dbReference>
<dbReference type="Gene3D" id="3.30.40.10">
    <property type="entry name" value="Zinc/RING finger domain, C3HC4 (zinc finger)"/>
    <property type="match status" value="2"/>
</dbReference>
<evidence type="ECO:0000256" key="13">
    <source>
        <dbReference type="SAM" id="Coils"/>
    </source>
</evidence>
<feature type="region of interest" description="Disordered" evidence="14">
    <location>
        <begin position="1341"/>
        <end position="1605"/>
    </location>
</feature>
<dbReference type="Pfam" id="PF10537">
    <property type="entry name" value="WAC_Acf1_DNA_bd"/>
    <property type="match status" value="1"/>
</dbReference>
<keyword evidence="5" id="KW-0805">Transcription regulation</keyword>
<sequence length="1719" mass="193913">MPLLGKKLFVLKKTSSPKDDSKVVYVIQHTNEKFASEKEFNERVKLYNDKIWTCQCTGRVNLTHKQAMESEAAARLVLKESFSPVFEKPVLELSHHSTSSLDTLVDTCSDALYALFVVGEEVSFKVQMTEAVIQGRIVQALPNRGGTASQKSAENGSNSSSPASDKENSDHTYGKSSLNSPSKKGAAKLLMAYHYNVQLRDKIISGVPASELSRIEKVPNKDTIRLFIRANAVRFGTSAKAPWVVEEKLVKKYGIPGKFADFLVSPSKMAELGDKSVALSKAKANAKTTDGSKKQPKKRLNMGKGVTKTRVKANNKASSPIKYSSMKKVSVSINRVALVPRKSPAKKSQTSAGKSPEKTAKKLGTPVKSPKKNEKSPSKKLVKKVASTVSKAKAKNKKKPGKQVKEKQKENERKRKSVAKGKASPSKKSATESTKLKSAEQKGKSGSSSKKMKQMTLLDMKMKPGNKTPTSSPSKPAAPRTPSIVVRLKRAMKESKNKDDKQSKAKVTKLLTQCTKELKENQMKILPEDIRANIQRQINILSLRERLKNMSQEEKRDYFKSKQKEKRDERRELDKKFDDKELANLEPLPMPKLVQTPDGLPNDLFGDVAMVTEFLNCYAGLLMPDDPYPIHSDALMKALVAGPEGFGYLSRILVILLQTLLQDQIADGYKELKLALSEIPLNMCTASELARLCLRCHNSNDDASDDSDDTDEETDVPLHMVELLEDKEFHSLEAEQKLQLLVALCNRIMSSYSVINYMEEKQQAAHELWQQKYTDRLEQKQERIKLNQKNMEQASKEGNVQNSANGTSPTDEQKEAKTPEEESADTKSKEKPNGKKDKVDKGLTLKHFYGANDVTELKEAAKDTEGPDDNPEDLASVVRRRRVLAQNQKLEKERREMELKEREKEYQADKKERAKKKAFEDVTGLAKLVMRRKPVGTDRNHNRYWIFNMSLPGLYIEKGWVQDYINYTINKEDRQEADEEDSENLESTSSKVIPIYSVETSTPATSQNLWFVYDTQKEIDVLIEHLTNKGLRESKLKRDLTNKYDELIKVISVGKRQPTVLRDSDGDRELLEAFRQELLETEVKVSQGGLGGVPNTEKWEEELCAATSLKDLGACLIKCQKSILPKFVTWKFQSTKSENLTKEEQDEGELNDSLEKQKDVEMKTNGKNRWQEEVENCTTLSRLHVLLGIVDASIKWEKSAKNANCKICRKKTDATEILLCDECNHGYHIYCLRPALSKIPKGDWLCPACVPISQRACSRRVINYNESSGTLDNDSSEDDNDSDYQDHDDHCQECGEDEGELVPCATCSSAYHKECHDPPLRNTPRYRWRCSACVSGQSKRKSKAAAKRKMAAQRRTEKEDQTKKSSRTSSDSVPLKTSIAKLETSRRTKGQGKSIEKSEEVIPESRASRLERRRKLSLEDKDELPQTRQSRALRRKQSSEDEEEVELPLSRRSRSSRGQKQSPAENLEEEIAISRTSRTTRGSKLSFEDGKIDTPSSSITKVASDKEDMTPRKILRPRKEQVTEETGPHSPRGRSSRSLKKNEVETEESEDTASTPVRSSTGQSTEGTTSRSRKRQRSDAVCNGNANSEDHAPAAKQLRSRESMDANRQQVCADLLASVFSKRYSWPFTKPADLPSRSKSNSLVRKLMTLQEVKQQLNDGTYSKPEEFFKDVTLVCDNLARYFEGEDGEQLICITKTRKFFMDQVRQCFPTSTFLKSCM</sequence>
<dbReference type="PANTHER" id="PTHR46802">
    <property type="entry name" value="TYROSINE-PROTEIN KINASE BAZ1B"/>
    <property type="match status" value="1"/>
</dbReference>
<dbReference type="InterPro" id="IPR028942">
    <property type="entry name" value="WHIM1_dom"/>
</dbReference>
<feature type="region of interest" description="Disordered" evidence="14">
    <location>
        <begin position="337"/>
        <end position="483"/>
    </location>
</feature>
<feature type="compositionally biased region" description="Low complexity" evidence="14">
    <location>
        <begin position="467"/>
        <end position="483"/>
    </location>
</feature>
<dbReference type="InterPro" id="IPR011011">
    <property type="entry name" value="Znf_FYVE_PHD"/>
</dbReference>
<evidence type="ECO:0000259" key="17">
    <source>
        <dbReference type="PROSITE" id="PS50089"/>
    </source>
</evidence>
<keyword evidence="6 13" id="KW-0175">Coiled coil</keyword>
<gene>
    <name evidence="21" type="primary">LOC106820915</name>
</gene>
<dbReference type="SMART" id="SM00297">
    <property type="entry name" value="BROMO"/>
    <property type="match status" value="1"/>
</dbReference>
<dbReference type="Proteomes" id="UP000695022">
    <property type="component" value="Unplaced"/>
</dbReference>
<evidence type="ECO:0000256" key="8">
    <source>
        <dbReference type="ARBA" id="ARBA00023163"/>
    </source>
</evidence>
<feature type="compositionally biased region" description="Basic residues" evidence="14">
    <location>
        <begin position="392"/>
        <end position="402"/>
    </location>
</feature>
<evidence type="ECO:0000256" key="1">
    <source>
        <dbReference type="ARBA" id="ARBA00004123"/>
    </source>
</evidence>
<evidence type="ECO:0000256" key="2">
    <source>
        <dbReference type="ARBA" id="ARBA00022723"/>
    </source>
</evidence>
<dbReference type="PROSITE" id="PS01359">
    <property type="entry name" value="ZF_PHD_1"/>
    <property type="match status" value="2"/>
</dbReference>
<feature type="domain" description="PHD-type" evidence="16">
    <location>
        <begin position="1202"/>
        <end position="1252"/>
    </location>
</feature>
<feature type="domain" description="PHD-type" evidence="16">
    <location>
        <begin position="1288"/>
        <end position="1336"/>
    </location>
</feature>